<evidence type="ECO:0000313" key="3">
    <source>
        <dbReference type="Proteomes" id="UP001521116"/>
    </source>
</evidence>
<organism evidence="2 3">
    <name type="scientific">Neofusicoccum ribis</name>
    <dbReference type="NCBI Taxonomy" id="45134"/>
    <lineage>
        <taxon>Eukaryota</taxon>
        <taxon>Fungi</taxon>
        <taxon>Dikarya</taxon>
        <taxon>Ascomycota</taxon>
        <taxon>Pezizomycotina</taxon>
        <taxon>Dothideomycetes</taxon>
        <taxon>Dothideomycetes incertae sedis</taxon>
        <taxon>Botryosphaeriales</taxon>
        <taxon>Botryosphaeriaceae</taxon>
        <taxon>Neofusicoccum</taxon>
    </lineage>
</organism>
<sequence>MEQNNLGLLEAETPISRADIVALVNRIYFRNVRESEELRDWMLRDFHPWIPLAAGRTAPPTALFRSPVAEILPAYFLGVNTTILSCDPSQPASRRKATSSNESTDVAESNDDLSSFECHHLGELEHYDDEELLGSMEEAAVGLWSSTGYYVVDRIALSGRVYGIYILWDIFFVHGESLTHERGQIAGEDWGYMPPPDEMLTCARIEDRLDEMNFNKRLEGTEVV</sequence>
<reference evidence="2 3" key="1">
    <citation type="submission" date="2024-02" db="EMBL/GenBank/DDBJ databases">
        <title>De novo assembly and annotation of 12 fungi associated with fruit tree decline syndrome in Ontario, Canada.</title>
        <authorList>
            <person name="Sulman M."/>
            <person name="Ellouze W."/>
            <person name="Ilyukhin E."/>
        </authorList>
    </citation>
    <scope>NUCLEOTIDE SEQUENCE [LARGE SCALE GENOMIC DNA]</scope>
    <source>
        <strain evidence="2 3">M1-105</strain>
    </source>
</reference>
<evidence type="ECO:0000256" key="1">
    <source>
        <dbReference type="SAM" id="MobiDB-lite"/>
    </source>
</evidence>
<feature type="region of interest" description="Disordered" evidence="1">
    <location>
        <begin position="87"/>
        <end position="110"/>
    </location>
</feature>
<proteinExistence type="predicted"/>
<dbReference type="Proteomes" id="UP001521116">
    <property type="component" value="Unassembled WGS sequence"/>
</dbReference>
<dbReference type="EMBL" id="JAJVDC020000181">
    <property type="protein sequence ID" value="KAL1619757.1"/>
    <property type="molecule type" value="Genomic_DNA"/>
</dbReference>
<keyword evidence="3" id="KW-1185">Reference proteome</keyword>
<name>A0ABR3SFS8_9PEZI</name>
<feature type="compositionally biased region" description="Polar residues" evidence="1">
    <location>
        <begin position="87"/>
        <end position="107"/>
    </location>
</feature>
<gene>
    <name evidence="2" type="ORF">SLS56_009958</name>
</gene>
<accession>A0ABR3SFS8</accession>
<evidence type="ECO:0000313" key="2">
    <source>
        <dbReference type="EMBL" id="KAL1619757.1"/>
    </source>
</evidence>
<comment type="caution">
    <text evidence="2">The sequence shown here is derived from an EMBL/GenBank/DDBJ whole genome shotgun (WGS) entry which is preliminary data.</text>
</comment>
<protein>
    <submittedName>
        <fullName evidence="2">Uncharacterized protein</fullName>
    </submittedName>
</protein>